<dbReference type="PROSITE" id="PS50294">
    <property type="entry name" value="WD_REPEATS_REGION"/>
    <property type="match status" value="5"/>
</dbReference>
<dbReference type="InterPro" id="IPR028021">
    <property type="entry name" value="Katanin_C-terminal"/>
</dbReference>
<dbReference type="PRINTS" id="PR00320">
    <property type="entry name" value="GPROTEINBRPT"/>
</dbReference>
<dbReference type="GO" id="GO:0005874">
    <property type="term" value="C:microtubule"/>
    <property type="evidence" value="ECO:0007669"/>
    <property type="project" value="UniProtKB-KW"/>
</dbReference>
<comment type="similarity">
    <text evidence="11">Belongs to the WD repeat KATNB1 family.</text>
</comment>
<dbReference type="InterPro" id="IPR036322">
    <property type="entry name" value="WD40_repeat_dom_sf"/>
</dbReference>
<dbReference type="PANTHER" id="PTHR19845">
    <property type="entry name" value="KATANIN P80 SUBUNIT"/>
    <property type="match status" value="1"/>
</dbReference>
<dbReference type="InterPro" id="IPR026962">
    <property type="entry name" value="KTNB1"/>
</dbReference>
<evidence type="ECO:0000256" key="10">
    <source>
        <dbReference type="ARBA" id="ARBA00057470"/>
    </source>
</evidence>
<evidence type="ECO:0000256" key="7">
    <source>
        <dbReference type="ARBA" id="ARBA00022776"/>
    </source>
</evidence>
<dbReference type="EMBL" id="KQ978881">
    <property type="protein sequence ID" value="KYN27766.1"/>
    <property type="molecule type" value="Genomic_DNA"/>
</dbReference>
<dbReference type="GO" id="GO:0051013">
    <property type="term" value="P:microtubule severing"/>
    <property type="evidence" value="ECO:0007669"/>
    <property type="project" value="UniProtKB-UniRule"/>
</dbReference>
<protein>
    <recommendedName>
        <fullName evidence="11">Katanin p80 WD40 repeat-containing subunit B1</fullName>
        <shortName evidence="11">Katanin p80 subunit B1</shortName>
    </recommendedName>
    <alternativeName>
        <fullName evidence="11">p80 katanin</fullName>
    </alternativeName>
</protein>
<feature type="domain" description="Katanin p80 subunit C-terminal" evidence="14">
    <location>
        <begin position="1059"/>
        <end position="1215"/>
    </location>
</feature>
<dbReference type="CDD" id="cd00200">
    <property type="entry name" value="WD40"/>
    <property type="match status" value="1"/>
</dbReference>
<dbReference type="GO" id="GO:0051301">
    <property type="term" value="P:cell division"/>
    <property type="evidence" value="ECO:0007669"/>
    <property type="project" value="UniProtKB-KW"/>
</dbReference>
<evidence type="ECO:0000313" key="15">
    <source>
        <dbReference type="EMBL" id="KYN27766.1"/>
    </source>
</evidence>
<dbReference type="PANTHER" id="PTHR19845:SF0">
    <property type="entry name" value="KATANIN P80 WD40 REPEAT-CONTAINING SUBUNIT B1"/>
    <property type="match status" value="1"/>
</dbReference>
<evidence type="ECO:0000256" key="13">
    <source>
        <dbReference type="SAM" id="MobiDB-lite"/>
    </source>
</evidence>
<evidence type="ECO:0000256" key="6">
    <source>
        <dbReference type="ARBA" id="ARBA00022737"/>
    </source>
</evidence>
<dbReference type="Proteomes" id="UP000078492">
    <property type="component" value="Unassembled WGS sequence"/>
</dbReference>
<comment type="subcellular location">
    <subcellularLocation>
        <location evidence="1 11">Cytoplasm</location>
        <location evidence="1 11">Cytoskeleton</location>
        <location evidence="1 11">Spindle</location>
    </subcellularLocation>
    <subcellularLocation>
        <location evidence="11">Cytoplasm</location>
    </subcellularLocation>
    <subcellularLocation>
        <location evidence="11">Cytoplasm</location>
        <location evidence="11">Cytoskeleton</location>
        <location evidence="11">Microtubule organizing center</location>
        <location evidence="11">Centrosome</location>
    </subcellularLocation>
    <subcellularLocation>
        <location evidence="11">Cytoplasm</location>
        <location evidence="11">Cytoskeleton</location>
        <location evidence="11">Spindle pole</location>
    </subcellularLocation>
    <subcellularLocation>
        <location evidence="11">Cytoplasm</location>
        <location evidence="11">Cytoskeleton</location>
    </subcellularLocation>
    <text evidence="11">Predominantly cytoplasmic. Localized to the interphase centrosome and mitotic spindle poles.</text>
</comment>
<feature type="region of interest" description="Disordered" evidence="13">
    <location>
        <begin position="33"/>
        <end position="53"/>
    </location>
</feature>
<dbReference type="GO" id="GO:0005737">
    <property type="term" value="C:cytoplasm"/>
    <property type="evidence" value="ECO:0007669"/>
    <property type="project" value="UniProtKB-SubCell"/>
</dbReference>
<evidence type="ECO:0000256" key="3">
    <source>
        <dbReference type="ARBA" id="ARBA00022574"/>
    </source>
</evidence>
<dbReference type="SUPFAM" id="SSF50978">
    <property type="entry name" value="WD40 repeat-like"/>
    <property type="match status" value="2"/>
</dbReference>
<keyword evidence="2 11" id="KW-0963">Cytoplasm</keyword>
<dbReference type="HAMAP" id="MF_03022">
    <property type="entry name" value="Katanin_p80_B1"/>
    <property type="match status" value="1"/>
</dbReference>
<feature type="region of interest" description="Disordered" evidence="13">
    <location>
        <begin position="886"/>
        <end position="917"/>
    </location>
</feature>
<comment type="function">
    <text evidence="10 11">Participates in a complex which severs microtubules in an ATP-dependent manner. May act to target the enzymatic subunit of this complex to sites of action such as the centrosome. Microtubule severing may promote rapid reorganization of cellular microtubule arrays and the release of microtubules from the centrosome following nucleation.</text>
</comment>
<dbReference type="STRING" id="471704.A0A195EHY2"/>
<feature type="compositionally biased region" description="Pro residues" evidence="13">
    <location>
        <begin position="769"/>
        <end position="780"/>
    </location>
</feature>
<evidence type="ECO:0000256" key="8">
    <source>
        <dbReference type="ARBA" id="ARBA00023212"/>
    </source>
</evidence>
<feature type="repeat" description="WD" evidence="12">
    <location>
        <begin position="77"/>
        <end position="111"/>
    </location>
</feature>
<dbReference type="Pfam" id="PF13925">
    <property type="entry name" value="Katanin_con80"/>
    <property type="match status" value="1"/>
</dbReference>
<proteinExistence type="inferred from homology"/>
<feature type="repeat" description="WD" evidence="12">
    <location>
        <begin position="399"/>
        <end position="440"/>
    </location>
</feature>
<dbReference type="InterPro" id="IPR019775">
    <property type="entry name" value="WD40_repeat_CS"/>
</dbReference>
<keyword evidence="5 11" id="KW-0493">Microtubule</keyword>
<feature type="region of interest" description="Disordered" evidence="13">
    <location>
        <begin position="763"/>
        <end position="784"/>
    </location>
</feature>
<name>A0A195EHY2_9HYME</name>
<keyword evidence="4 11" id="KW-0132">Cell division</keyword>
<dbReference type="Gene3D" id="2.130.10.10">
    <property type="entry name" value="YVTN repeat-like/Quinoprotein amine dehydrogenase"/>
    <property type="match status" value="2"/>
</dbReference>
<feature type="repeat" description="WD" evidence="12">
    <location>
        <begin position="525"/>
        <end position="566"/>
    </location>
</feature>
<dbReference type="PROSITE" id="PS00678">
    <property type="entry name" value="WD_REPEATS_1"/>
    <property type="match status" value="2"/>
</dbReference>
<keyword evidence="9 11" id="KW-0131">Cell cycle</keyword>
<evidence type="ECO:0000256" key="12">
    <source>
        <dbReference type="PROSITE-ProRule" id="PRU00221"/>
    </source>
</evidence>
<feature type="compositionally biased region" description="Basic and acidic residues" evidence="13">
    <location>
        <begin position="686"/>
        <end position="695"/>
    </location>
</feature>
<evidence type="ECO:0000313" key="16">
    <source>
        <dbReference type="Proteomes" id="UP000078492"/>
    </source>
</evidence>
<feature type="compositionally biased region" description="Polar residues" evidence="13">
    <location>
        <begin position="848"/>
        <end position="857"/>
    </location>
</feature>
<dbReference type="GO" id="GO:0008017">
    <property type="term" value="F:microtubule binding"/>
    <property type="evidence" value="ECO:0007669"/>
    <property type="project" value="UniProtKB-UniRule"/>
</dbReference>
<dbReference type="GO" id="GO:0007019">
    <property type="term" value="P:microtubule depolymerization"/>
    <property type="evidence" value="ECO:0007669"/>
    <property type="project" value="TreeGrafter"/>
</dbReference>
<keyword evidence="6" id="KW-0677">Repeat</keyword>
<accession>A0A195EHY2</accession>
<keyword evidence="7 11" id="KW-0498">Mitosis</keyword>
<evidence type="ECO:0000256" key="5">
    <source>
        <dbReference type="ARBA" id="ARBA00022701"/>
    </source>
</evidence>
<sequence>MQDKRAPPSPSKVEDLMDDEMIVEDDIEEVIDLNDPIFESSSSSDENENPRTEDLMQEDNVNDAVRVFHGHKPYHTVFCCSLSKNGDLVATGGEDDKGYLWNANTGESILNTGDSHNDSVIFSDFNYNDKYVATADMRGKIKLWRISDKTCVWETALMNDINWIKWHPFSDILVTGGETGEVYMLKTRKDDYKIFAQGSGIKSETGIILPDGTFLLKREQNTNLNLTGKRAAIGYENGMIHVIDLKSNTLVSTTPPDQTRLYGHSSNIIALDCYMDNNLLISVSVESQTILSTVHNGKVICVLQDLHRHGDNNDHVEVAAFCKDPTFPVAASATVTSETYGKIYIWDISKQNIKEFVAHTPNVNCLALGHKSGRVLVTGGDDKKVNLWAVGKQNCIMSLSGHTTPIECVRFGQTEDLVCAGSQTGALKIWDLEHAKLARTLTGHKSGIRCMDFHPYGELLASGSLDTAIKLWDIRRKGCIFTYKGHNRTVNSLKFSPDGQWIASAGEEGMVKLWDLKAGRQLREFSEHRGPATTVEFHPHEFLLASGSADRTVHFWDLESFQLVSSTEQSHSSAIRCLYFSQGGECLFAGSHDVLKVYGWEAGRTLDTIPTNWGKVQDIAIAQNQLIGASLHTANVVLYICDLKKIAPLGGISAVSSPFSHGNSLRKSFSKERPIGLKKHTLDVRTIEEADKSGTDPEDEATYADIPSVTEYRDVFQPSRALSRTPPPETPEAFQEPHDIDPAQPQILQNFSTSMSNLSTIEREEMPSMPSPSSPPPPAPTLSLAKPVPVRVQPIKSSPPVQRNSIMSTSQIRANLQANNGLNQRASKNFASIPPLRQNITPFPGKRMSTTEQTMSAPSHPLGPQRSNSTLTPRVAPMAAVIPVMDDGKLKNRVPSPDSPKHCLRRQSSRDGEQGYESDYPVQINNIRHSPSDPALNRPNTAQSRATSLNRNFATSTVLSARNASTNTSSSTRKLLNKAQVPPNPKIDVLPQIPKSILSQIRKVTDKEELVPMSTDKPYGLDVENFLPHSYTSSAALDYPQSVLTEMSETEVLNSMMRSHDSMMAVLKTRHRSLQIIYSLWQNKDLKAAVDSAVAMNDLAVIVDLLSILTLKPTMWNLDLCNSLLGPISELFQSRYEMYITIACSALRLILRNFASVIKSNVEAPLHTIGVDVSREERYHKCLSCYEKLSAIRAILLKKQSTPGKLGASFRELAVLIRSLE</sequence>
<keyword evidence="8 11" id="KW-0206">Cytoskeleton</keyword>
<dbReference type="FunFam" id="2.130.10.10:FF:000846">
    <property type="entry name" value="Katanin p80 WD40 repeat-containing subunit B1 homolog"/>
    <property type="match status" value="1"/>
</dbReference>
<organism evidence="15 16">
    <name type="scientific">Trachymyrmex cornetzi</name>
    <dbReference type="NCBI Taxonomy" id="471704"/>
    <lineage>
        <taxon>Eukaryota</taxon>
        <taxon>Metazoa</taxon>
        <taxon>Ecdysozoa</taxon>
        <taxon>Arthropoda</taxon>
        <taxon>Hexapoda</taxon>
        <taxon>Insecta</taxon>
        <taxon>Pterygota</taxon>
        <taxon>Neoptera</taxon>
        <taxon>Endopterygota</taxon>
        <taxon>Hymenoptera</taxon>
        <taxon>Apocrita</taxon>
        <taxon>Aculeata</taxon>
        <taxon>Formicoidea</taxon>
        <taxon>Formicidae</taxon>
        <taxon>Myrmicinae</taxon>
        <taxon>Trachymyrmex</taxon>
    </lineage>
</organism>
<feature type="repeat" description="WD" evidence="12">
    <location>
        <begin position="483"/>
        <end position="524"/>
    </location>
</feature>
<dbReference type="GO" id="GO:0008352">
    <property type="term" value="C:katanin complex"/>
    <property type="evidence" value="ECO:0007669"/>
    <property type="project" value="InterPro"/>
</dbReference>
<dbReference type="InterPro" id="IPR001680">
    <property type="entry name" value="WD40_rpt"/>
</dbReference>
<dbReference type="GO" id="GO:0000922">
    <property type="term" value="C:spindle pole"/>
    <property type="evidence" value="ECO:0007669"/>
    <property type="project" value="UniProtKB-SubCell"/>
</dbReference>
<evidence type="ECO:0000256" key="1">
    <source>
        <dbReference type="ARBA" id="ARBA00004186"/>
    </source>
</evidence>
<evidence type="ECO:0000256" key="2">
    <source>
        <dbReference type="ARBA" id="ARBA00022490"/>
    </source>
</evidence>
<dbReference type="AlphaFoldDB" id="A0A195EHY2"/>
<dbReference type="SMART" id="SM00320">
    <property type="entry name" value="WD40"/>
    <property type="match status" value="10"/>
</dbReference>
<feature type="repeat" description="WD" evidence="12">
    <location>
        <begin position="441"/>
        <end position="482"/>
    </location>
</feature>
<dbReference type="GO" id="GO:0005813">
    <property type="term" value="C:centrosome"/>
    <property type="evidence" value="ECO:0007669"/>
    <property type="project" value="UniProtKB-SubCell"/>
</dbReference>
<dbReference type="InterPro" id="IPR020472">
    <property type="entry name" value="WD40_PAC1"/>
</dbReference>
<evidence type="ECO:0000259" key="14">
    <source>
        <dbReference type="Pfam" id="PF13925"/>
    </source>
</evidence>
<feature type="region of interest" description="Disordered" evidence="13">
    <location>
        <begin position="846"/>
        <end position="869"/>
    </location>
</feature>
<evidence type="ECO:0000256" key="4">
    <source>
        <dbReference type="ARBA" id="ARBA00022618"/>
    </source>
</evidence>
<evidence type="ECO:0000256" key="11">
    <source>
        <dbReference type="HAMAP-Rule" id="MF_03022"/>
    </source>
</evidence>
<gene>
    <name evidence="11" type="primary">KATNB1</name>
    <name evidence="15" type="ORF">ALC57_02830</name>
</gene>
<dbReference type="PROSITE" id="PS50082">
    <property type="entry name" value="WD_REPEATS_2"/>
    <property type="match status" value="7"/>
</dbReference>
<feature type="region of interest" description="Disordered" evidence="13">
    <location>
        <begin position="686"/>
        <end position="742"/>
    </location>
</feature>
<evidence type="ECO:0000256" key="9">
    <source>
        <dbReference type="ARBA" id="ARBA00023306"/>
    </source>
</evidence>
<dbReference type="InterPro" id="IPR015943">
    <property type="entry name" value="WD40/YVTN_repeat-like_dom_sf"/>
</dbReference>
<feature type="repeat" description="WD" evidence="12">
    <location>
        <begin position="113"/>
        <end position="154"/>
    </location>
</feature>
<feature type="repeat" description="WD" evidence="12">
    <location>
        <begin position="356"/>
        <end position="398"/>
    </location>
</feature>
<keyword evidence="16" id="KW-1185">Reference proteome</keyword>
<dbReference type="Pfam" id="PF00400">
    <property type="entry name" value="WD40"/>
    <property type="match status" value="7"/>
</dbReference>
<comment type="subunit">
    <text evidence="11">Interacts with KATNA1. This interaction enhances the microtubule binding and severing activity of KATNA1 and also targets this activity to the centrosome.</text>
</comment>
<reference evidence="15 16" key="1">
    <citation type="submission" date="2015-09" db="EMBL/GenBank/DDBJ databases">
        <title>Trachymyrmex cornetzi WGS genome.</title>
        <authorList>
            <person name="Nygaard S."/>
            <person name="Hu H."/>
            <person name="Boomsma J."/>
            <person name="Zhang G."/>
        </authorList>
    </citation>
    <scope>NUCLEOTIDE SEQUENCE [LARGE SCALE GENOMIC DNA]</scope>
    <source>
        <strain evidence="15">Tcor2-1</strain>
        <tissue evidence="15">Whole body</tissue>
    </source>
</reference>
<keyword evidence="3 12" id="KW-0853">WD repeat</keyword>